<evidence type="ECO:0000256" key="1">
    <source>
        <dbReference type="SAM" id="Phobius"/>
    </source>
</evidence>
<gene>
    <name evidence="3" type="ORF">CWC05_08205</name>
</gene>
<feature type="domain" description="Solute-binding protein family 3/N-terminal" evidence="2">
    <location>
        <begin position="44"/>
        <end position="250"/>
    </location>
</feature>
<keyword evidence="1" id="KW-0472">Membrane</keyword>
<evidence type="ECO:0000259" key="2">
    <source>
        <dbReference type="Pfam" id="PF00497"/>
    </source>
</evidence>
<protein>
    <recommendedName>
        <fullName evidence="2">Solute-binding protein family 3/N-terminal domain-containing protein</fullName>
    </recommendedName>
</protein>
<evidence type="ECO:0000313" key="4">
    <source>
        <dbReference type="Proteomes" id="UP000305874"/>
    </source>
</evidence>
<dbReference type="SUPFAM" id="SSF53850">
    <property type="entry name" value="Periplasmic binding protein-like II"/>
    <property type="match status" value="1"/>
</dbReference>
<dbReference type="EMBL" id="PNCG01000007">
    <property type="protein sequence ID" value="TMP87473.1"/>
    <property type="molecule type" value="Genomic_DNA"/>
</dbReference>
<proteinExistence type="predicted"/>
<dbReference type="PANTHER" id="PTHR38834">
    <property type="entry name" value="PERIPLASMIC SUBSTRATE BINDING PROTEIN FAMILY 3"/>
    <property type="match status" value="1"/>
</dbReference>
<evidence type="ECO:0000313" key="3">
    <source>
        <dbReference type="EMBL" id="TMP87473.1"/>
    </source>
</evidence>
<accession>A0A5S3Z5I2</accession>
<dbReference type="InterPro" id="IPR001638">
    <property type="entry name" value="Solute-binding_3/MltF_N"/>
</dbReference>
<reference evidence="3 4" key="1">
    <citation type="submission" date="2017-12" db="EMBL/GenBank/DDBJ databases">
        <authorList>
            <person name="Paulsen S."/>
            <person name="Gram L.K."/>
        </authorList>
    </citation>
    <scope>NUCLEOTIDE SEQUENCE [LARGE SCALE GENOMIC DNA]</scope>
    <source>
        <strain evidence="3 4">S2897</strain>
    </source>
</reference>
<reference evidence="4" key="2">
    <citation type="submission" date="2019-06" db="EMBL/GenBank/DDBJ databases">
        <title>Co-occurence of chitin degradation, pigmentation and bioactivity in marine Pseudoalteromonas.</title>
        <authorList>
            <person name="Sonnenschein E.C."/>
            <person name="Bech P.K."/>
        </authorList>
    </citation>
    <scope>NUCLEOTIDE SEQUENCE [LARGE SCALE GENOMIC DNA]</scope>
    <source>
        <strain evidence="4">S2897</strain>
    </source>
</reference>
<organism evidence="3 4">
    <name type="scientific">Pseudoalteromonas ruthenica</name>
    <dbReference type="NCBI Taxonomy" id="151081"/>
    <lineage>
        <taxon>Bacteria</taxon>
        <taxon>Pseudomonadati</taxon>
        <taxon>Pseudomonadota</taxon>
        <taxon>Gammaproteobacteria</taxon>
        <taxon>Alteromonadales</taxon>
        <taxon>Pseudoalteromonadaceae</taxon>
        <taxon>Pseudoalteromonas</taxon>
    </lineage>
</organism>
<sequence length="254" mass="29235">MSNGIEYGRHLKAMQYLKYHIYVWLIAMSLSFSVVAQPQLQLYTEHWPPYNYLNEQGQVVGRATQAVRGALEAANIDADIHLTTWARAYNLAKTRANHGIFAIYKTAQRHQLFHWFCPISAPTPMFIYKRSDDQRIKVHSLADVKQYTLAVSRDGWTHQHLRQQGFSDERHLDVAASIEVSMTKFLAGRLDLILNTEAAMTLALRQRELSANTVIKVWELQQSQRTPLCLAVNKDSDPQLVQALKQVFDEKNKR</sequence>
<dbReference type="Gene3D" id="3.40.190.10">
    <property type="entry name" value="Periplasmic binding protein-like II"/>
    <property type="match status" value="2"/>
</dbReference>
<keyword evidence="1" id="KW-1133">Transmembrane helix</keyword>
<dbReference type="STRING" id="151081.TW72_15865"/>
<dbReference type="Pfam" id="PF00497">
    <property type="entry name" value="SBP_bac_3"/>
    <property type="match status" value="1"/>
</dbReference>
<dbReference type="Proteomes" id="UP000305874">
    <property type="component" value="Unassembled WGS sequence"/>
</dbReference>
<comment type="caution">
    <text evidence="3">The sequence shown here is derived from an EMBL/GenBank/DDBJ whole genome shotgun (WGS) entry which is preliminary data.</text>
</comment>
<feature type="transmembrane region" description="Helical" evidence="1">
    <location>
        <begin position="21"/>
        <end position="40"/>
    </location>
</feature>
<dbReference type="AlphaFoldDB" id="A0A5S3Z5I2"/>
<keyword evidence="1" id="KW-0812">Transmembrane</keyword>
<name>A0A5S3Z5I2_9GAMM</name>
<dbReference type="PANTHER" id="PTHR38834:SF3">
    <property type="entry name" value="SOLUTE-BINDING PROTEIN FAMILY 3_N-TERMINAL DOMAIN-CONTAINING PROTEIN"/>
    <property type="match status" value="1"/>
</dbReference>